<evidence type="ECO:0000313" key="2">
    <source>
        <dbReference type="WBParaSite" id="ACAC_0000076801-mRNA-1"/>
    </source>
</evidence>
<dbReference type="SUPFAM" id="SSF53335">
    <property type="entry name" value="S-adenosyl-L-methionine-dependent methyltransferases"/>
    <property type="match status" value="1"/>
</dbReference>
<evidence type="ECO:0000313" key="1">
    <source>
        <dbReference type="Proteomes" id="UP000035642"/>
    </source>
</evidence>
<name>A0A0K0CUA1_ANGCA</name>
<reference evidence="1" key="1">
    <citation type="submission" date="2012-09" db="EMBL/GenBank/DDBJ databases">
        <authorList>
            <person name="Martin A.A."/>
        </authorList>
    </citation>
    <scope>NUCLEOTIDE SEQUENCE</scope>
</reference>
<dbReference type="Gene3D" id="3.40.50.150">
    <property type="entry name" value="Vaccinia Virus protein VP39"/>
    <property type="match status" value="1"/>
</dbReference>
<sequence length="259" mass="30389">MRVLRFDVSQLVLSLLCRFEIQVDCFLYDDYALHEMMKSGKFGRYHYSIPFVELREFSHWNCKLQKLKILYGNLVPLKSQRDDFRVLDIGSRLGAVIYAACIYGYGAVTHLSLMSSAISVFRLSNIEVVCADVRSRYDVVSQADLIVMNNVFSFFWDTEQQADCFEFIHKHAKKGCFIIHNPDIETASAHLKLPFTINEWIEKHVRECLRYYKPCRDSTVTFLLQFYICFSFSYPEIIVLPLCPDLRKTYPFVFNQTKL</sequence>
<accession>A0A0K0CUA1</accession>
<dbReference type="InterPro" id="IPR029063">
    <property type="entry name" value="SAM-dependent_MTases_sf"/>
</dbReference>
<dbReference type="STRING" id="6313.A0A0K0CUA1"/>
<keyword evidence="1" id="KW-1185">Reference proteome</keyword>
<protein>
    <submittedName>
        <fullName evidence="2">Class I SAM-dependent methyltransferase</fullName>
    </submittedName>
</protein>
<dbReference type="Proteomes" id="UP000035642">
    <property type="component" value="Unassembled WGS sequence"/>
</dbReference>
<dbReference type="CDD" id="cd02440">
    <property type="entry name" value="AdoMet_MTases"/>
    <property type="match status" value="1"/>
</dbReference>
<dbReference type="AlphaFoldDB" id="A0A0K0CUA1"/>
<reference evidence="2" key="2">
    <citation type="submission" date="2017-02" db="UniProtKB">
        <authorList>
            <consortium name="WormBaseParasite"/>
        </authorList>
    </citation>
    <scope>IDENTIFICATION</scope>
</reference>
<dbReference type="WBParaSite" id="ACAC_0000076801-mRNA-1">
    <property type="protein sequence ID" value="ACAC_0000076801-mRNA-1"/>
    <property type="gene ID" value="ACAC_0000076801"/>
</dbReference>
<organism evidence="1 2">
    <name type="scientific">Angiostrongylus cantonensis</name>
    <name type="common">Rat lungworm</name>
    <dbReference type="NCBI Taxonomy" id="6313"/>
    <lineage>
        <taxon>Eukaryota</taxon>
        <taxon>Metazoa</taxon>
        <taxon>Ecdysozoa</taxon>
        <taxon>Nematoda</taxon>
        <taxon>Chromadorea</taxon>
        <taxon>Rhabditida</taxon>
        <taxon>Rhabditina</taxon>
        <taxon>Rhabditomorpha</taxon>
        <taxon>Strongyloidea</taxon>
        <taxon>Metastrongylidae</taxon>
        <taxon>Angiostrongylus</taxon>
    </lineage>
</organism>
<proteinExistence type="predicted"/>